<dbReference type="InterPro" id="IPR048945">
    <property type="entry name" value="RASSF8/10_RA"/>
</dbReference>
<reference evidence="3 4" key="1">
    <citation type="submission" date="2019-03" db="EMBL/GenBank/DDBJ databases">
        <title>First draft genome of Liparis tanakae, snailfish: a comprehensive survey of snailfish specific genes.</title>
        <authorList>
            <person name="Kim W."/>
            <person name="Song I."/>
            <person name="Jeong J.-H."/>
            <person name="Kim D."/>
            <person name="Kim S."/>
            <person name="Ryu S."/>
            <person name="Song J.Y."/>
            <person name="Lee S.K."/>
        </authorList>
    </citation>
    <scope>NUCLEOTIDE SEQUENCE [LARGE SCALE GENOMIC DNA]</scope>
    <source>
        <tissue evidence="3">Muscle</tissue>
    </source>
</reference>
<dbReference type="SUPFAM" id="SSF54236">
    <property type="entry name" value="Ubiquitin-like"/>
    <property type="match status" value="1"/>
</dbReference>
<dbReference type="GO" id="GO:0007165">
    <property type="term" value="P:signal transduction"/>
    <property type="evidence" value="ECO:0007669"/>
    <property type="project" value="InterPro"/>
</dbReference>
<dbReference type="OrthoDB" id="10034447at2759"/>
<name>A0A4Z2JBU7_9TELE</name>
<keyword evidence="4" id="KW-1185">Reference proteome</keyword>
<evidence type="ECO:0000256" key="1">
    <source>
        <dbReference type="SAM" id="MobiDB-lite"/>
    </source>
</evidence>
<organism evidence="3 4">
    <name type="scientific">Liparis tanakae</name>
    <name type="common">Tanaka's snailfish</name>
    <dbReference type="NCBI Taxonomy" id="230148"/>
    <lineage>
        <taxon>Eukaryota</taxon>
        <taxon>Metazoa</taxon>
        <taxon>Chordata</taxon>
        <taxon>Craniata</taxon>
        <taxon>Vertebrata</taxon>
        <taxon>Euteleostomi</taxon>
        <taxon>Actinopterygii</taxon>
        <taxon>Neopterygii</taxon>
        <taxon>Teleostei</taxon>
        <taxon>Neoteleostei</taxon>
        <taxon>Acanthomorphata</taxon>
        <taxon>Eupercaria</taxon>
        <taxon>Perciformes</taxon>
        <taxon>Cottioidei</taxon>
        <taxon>Cottales</taxon>
        <taxon>Liparidae</taxon>
        <taxon>Liparis</taxon>
    </lineage>
</organism>
<dbReference type="InterPro" id="IPR033593">
    <property type="entry name" value="N-RASSF"/>
</dbReference>
<evidence type="ECO:0000313" key="4">
    <source>
        <dbReference type="Proteomes" id="UP000314294"/>
    </source>
</evidence>
<feature type="compositionally biased region" description="Low complexity" evidence="1">
    <location>
        <begin position="425"/>
        <end position="436"/>
    </location>
</feature>
<feature type="domain" description="Ras-associating" evidence="2">
    <location>
        <begin position="1"/>
        <end position="96"/>
    </location>
</feature>
<feature type="region of interest" description="Disordered" evidence="1">
    <location>
        <begin position="282"/>
        <end position="316"/>
    </location>
</feature>
<proteinExistence type="predicted"/>
<dbReference type="PROSITE" id="PS50200">
    <property type="entry name" value="RA"/>
    <property type="match status" value="1"/>
</dbReference>
<dbReference type="InterPro" id="IPR000159">
    <property type="entry name" value="RA_dom"/>
</dbReference>
<dbReference type="AlphaFoldDB" id="A0A4Z2JBU7"/>
<dbReference type="PANTHER" id="PTHR15286:SF13">
    <property type="entry name" value="RAS ASSOCIATION DOMAIN-CONTAINING PROTEIN 10"/>
    <property type="match status" value="1"/>
</dbReference>
<dbReference type="EMBL" id="SRLO01000010">
    <property type="protein sequence ID" value="TNN87610.1"/>
    <property type="molecule type" value="Genomic_DNA"/>
</dbReference>
<dbReference type="Gene3D" id="3.10.20.90">
    <property type="entry name" value="Phosphatidylinositol 3-kinase Catalytic Subunit, Chain A, domain 1"/>
    <property type="match status" value="1"/>
</dbReference>
<feature type="region of interest" description="Disordered" evidence="1">
    <location>
        <begin position="373"/>
        <end position="395"/>
    </location>
</feature>
<accession>A0A4Z2JBU7</accession>
<sequence>MEAEGSTISLWVCREEKLVFGLSKRTTCADVVKVLLEDQNSQHGLSTAACPQSYCIVEKWRGFERMLPNKTKLLRLWLAWGEEQKNVKFVLVKSEASLANHGARSAEARVVLSKHSPCVTHGTARSPTGGIPPEKQRRVVRKAFRKLEKIKRKRVKRNASTAEKMETLVHLVISQDHTIRQQIQRITELDADIDTREAKVHCDRMQRHGANYVQDTYSVDAAAASGRDGDNVCSTETLANFEEYVRRCEEVVRLREELWEQEALIDMLTVQVQEELNHRWMQRRKQPLQSEDAEPGEGAPSRDSSEADTSSEKELFWEEERIRTQLEASSYVSLRLNADLEAFRSDLELTQELCGAREKEMRDLQEKINTLDEEEGTVSEERCGYGTEDTMGMTSTLERKDEWLEQARGLSKAHSVNDDDSDTGLSSLHSQDSDSQPTGASSVRSLDLIVLVAGSDAAQICHQLAHYPPTIFLQRTYIPTSGATESVGDIYVSLCEPNLLKPQCNWCHG</sequence>
<gene>
    <name evidence="3" type="primary">rassf10_0</name>
    <name evidence="3" type="ORF">EYF80_002327</name>
</gene>
<protein>
    <submittedName>
        <fullName evidence="3">Ras association domain-containing protein 10</fullName>
    </submittedName>
</protein>
<evidence type="ECO:0000259" key="2">
    <source>
        <dbReference type="PROSITE" id="PS50200"/>
    </source>
</evidence>
<dbReference type="InterPro" id="IPR029071">
    <property type="entry name" value="Ubiquitin-like_domsf"/>
</dbReference>
<comment type="caution">
    <text evidence="3">The sequence shown here is derived from an EMBL/GenBank/DDBJ whole genome shotgun (WGS) entry which is preliminary data.</text>
</comment>
<dbReference type="SMART" id="SM00314">
    <property type="entry name" value="RA"/>
    <property type="match status" value="1"/>
</dbReference>
<dbReference type="Pfam" id="PF21712">
    <property type="entry name" value="RASSF8-10_RA"/>
    <property type="match status" value="1"/>
</dbReference>
<feature type="region of interest" description="Disordered" evidence="1">
    <location>
        <begin position="408"/>
        <end position="440"/>
    </location>
</feature>
<dbReference type="PANTHER" id="PTHR15286">
    <property type="entry name" value="RAS-ASSOCIATING DOMAIN CONTAINING PROTEIN"/>
    <property type="match status" value="1"/>
</dbReference>
<dbReference type="Proteomes" id="UP000314294">
    <property type="component" value="Unassembled WGS sequence"/>
</dbReference>
<evidence type="ECO:0000313" key="3">
    <source>
        <dbReference type="EMBL" id="TNN87610.1"/>
    </source>
</evidence>